<dbReference type="AlphaFoldDB" id="A0A948RYK9"/>
<organism evidence="2 3">
    <name type="scientific">Eiseniibacteriota bacterium</name>
    <dbReference type="NCBI Taxonomy" id="2212470"/>
    <lineage>
        <taxon>Bacteria</taxon>
        <taxon>Candidatus Eiseniibacteriota</taxon>
    </lineage>
</organism>
<proteinExistence type="predicted"/>
<evidence type="ECO:0008006" key="4">
    <source>
        <dbReference type="Google" id="ProtNLM"/>
    </source>
</evidence>
<dbReference type="Proteomes" id="UP000777784">
    <property type="component" value="Unassembled WGS sequence"/>
</dbReference>
<protein>
    <recommendedName>
        <fullName evidence="4">CUB domain-containing protein</fullName>
    </recommendedName>
</protein>
<feature type="signal peptide" evidence="1">
    <location>
        <begin position="1"/>
        <end position="20"/>
    </location>
</feature>
<evidence type="ECO:0000313" key="3">
    <source>
        <dbReference type="Proteomes" id="UP000777784"/>
    </source>
</evidence>
<sequence length="196" mass="21685">MPRRLLFLFVLLVAIDIAAAEDIEIGYDEGIAGAFAFQTLGSANAVRFTPLTYPMKILSTKMFLEVYEASCDSQSVWILDDDGEEGQPGTTLYGPTPLMVPAATGRMWIEFSLPDTSNIVISAGDFYVAYVQHGVPFECTSLGLDTNTDEPARQWQYVDGEWGISYPISDFMIRAIVRTGIVPTKMISWGAIKSRY</sequence>
<feature type="chain" id="PRO_5037372727" description="CUB domain-containing protein" evidence="1">
    <location>
        <begin position="21"/>
        <end position="196"/>
    </location>
</feature>
<evidence type="ECO:0000313" key="2">
    <source>
        <dbReference type="EMBL" id="MBU2691978.1"/>
    </source>
</evidence>
<dbReference type="EMBL" id="JAHJDP010000079">
    <property type="protein sequence ID" value="MBU2691978.1"/>
    <property type="molecule type" value="Genomic_DNA"/>
</dbReference>
<name>A0A948RYK9_UNCEI</name>
<keyword evidence="1" id="KW-0732">Signal</keyword>
<evidence type="ECO:0000256" key="1">
    <source>
        <dbReference type="SAM" id="SignalP"/>
    </source>
</evidence>
<gene>
    <name evidence="2" type="ORF">KJ970_13745</name>
</gene>
<accession>A0A948RYK9</accession>
<comment type="caution">
    <text evidence="2">The sequence shown here is derived from an EMBL/GenBank/DDBJ whole genome shotgun (WGS) entry which is preliminary data.</text>
</comment>
<reference evidence="2" key="1">
    <citation type="submission" date="2021-05" db="EMBL/GenBank/DDBJ databases">
        <title>Energy efficiency and biological interactions define the core microbiome of deep oligotrophic groundwater.</title>
        <authorList>
            <person name="Mehrshad M."/>
            <person name="Lopez-Fernandez M."/>
            <person name="Bell E."/>
            <person name="Bernier-Latmani R."/>
            <person name="Bertilsson S."/>
            <person name="Dopson M."/>
        </authorList>
    </citation>
    <scope>NUCLEOTIDE SEQUENCE</scope>
    <source>
        <strain evidence="2">Modern_marine.mb.64</strain>
    </source>
</reference>